<dbReference type="Pfam" id="PF00672">
    <property type="entry name" value="HAMP"/>
    <property type="match status" value="1"/>
</dbReference>
<protein>
    <recommendedName>
        <fullName evidence="9">Sensor protein</fullName>
        <ecNumber evidence="9">2.7.13.3</ecNumber>
    </recommendedName>
</protein>
<reference evidence="14 15" key="1">
    <citation type="journal article" date="2017" name="MBio">
        <title>Type VI secretion-mediated competition in the bee gut microbiome.</title>
        <authorList>
            <person name="Steele M.I."/>
            <person name="Kwong W.K."/>
            <person name="Powell J.E."/>
            <person name="Whiteley M."/>
            <person name="Moran N.A."/>
        </authorList>
    </citation>
    <scope>NUCLEOTIDE SEQUENCE [LARGE SCALE GENOMIC DNA]</scope>
    <source>
        <strain evidence="14 15">App2-2</strain>
    </source>
</reference>
<keyword evidence="9" id="KW-1003">Cell membrane</keyword>
<keyword evidence="7 9" id="KW-0067">ATP-binding</keyword>
<dbReference type="CDD" id="cd06225">
    <property type="entry name" value="HAMP"/>
    <property type="match status" value="1"/>
</dbReference>
<keyword evidence="3" id="KW-0597">Phosphoprotein</keyword>
<dbReference type="InterPro" id="IPR003018">
    <property type="entry name" value="GAF"/>
</dbReference>
<gene>
    <name evidence="14" type="ORF">BGI32_08650</name>
</gene>
<organism evidence="14 15">
    <name type="scientific">Snodgrassella alvi</name>
    <dbReference type="NCBI Taxonomy" id="1196083"/>
    <lineage>
        <taxon>Bacteria</taxon>
        <taxon>Pseudomonadati</taxon>
        <taxon>Pseudomonadota</taxon>
        <taxon>Betaproteobacteria</taxon>
        <taxon>Neisseriales</taxon>
        <taxon>Neisseriaceae</taxon>
        <taxon>Snodgrassella</taxon>
    </lineage>
</organism>
<evidence type="ECO:0000256" key="11">
    <source>
        <dbReference type="SAM" id="Phobius"/>
    </source>
</evidence>
<dbReference type="Gene3D" id="1.20.5.1930">
    <property type="match status" value="1"/>
</dbReference>
<evidence type="ECO:0000256" key="8">
    <source>
        <dbReference type="ARBA" id="ARBA00023012"/>
    </source>
</evidence>
<keyword evidence="11" id="KW-0812">Transmembrane</keyword>
<dbReference type="EMBL" id="MDVB01000092">
    <property type="protein sequence ID" value="PIT13797.1"/>
    <property type="molecule type" value="Genomic_DNA"/>
</dbReference>
<sequence length="648" mass="73541">MRVGVMKNLWQKFDRSFLRGQKLSKVLVVMITIWLFLATSLVGLSLNTSWRLEELGMAINEAGSLRKRVFYMVLVTKTPGAEQQFVHEQRQFEAILGHLRQLHEAGFVNGWRHRQLRAQVVKVEAQLQVFFSDREAYLQGRLGDAAFLAQAQKFTAVIDQLVLLIEQDNTHNIQLLRWLQALLLVMAVVSAMVSLVLLHHLVIVPLLRLNQGIGQIGKGYFDTRLQLGTANEFGQVADGFNLMAAKLYEVYDTLENRVAEQTQAVVKRNRELAVLYAMASLFQEQHDLAVLVQVFMHKMKAFSGADACVVQLKNRHSQMLEVVGSDGLTEEQVDRFRDYRCDGGHCTQLLQSGQMITNEQLRIHAVNDGCCQMRQTLPFCLTFAVKSVEDEIGMLHLFAQVPFTLSEENQRLISTVCSQFGIAIESMRLNELDKQMAILEERNLMAQGLHDSIAQSLSFLNMQVQVLEKALSEQKEQQAAQTLDFIHEGIQQCYDDVRELLSNFRVRLVSEGLISSLQGVMKRFERQTDIAVDWSVEGDVYEVESDVQLQVVFIVQEALSNVRKHAQANAVRVQLAYMADRLNLWIEDNGVGFAEDTLVQKEQQGHVGIHIMKERAGKINGQLRIFARAGNGACVELMVPRQYIHTQE</sequence>
<dbReference type="Pfam" id="PF07730">
    <property type="entry name" value="HisKA_3"/>
    <property type="match status" value="1"/>
</dbReference>
<dbReference type="InterPro" id="IPR003594">
    <property type="entry name" value="HATPase_dom"/>
</dbReference>
<proteinExistence type="predicted"/>
<feature type="domain" description="HAMP" evidence="13">
    <location>
        <begin position="200"/>
        <end position="252"/>
    </location>
</feature>
<comment type="caution">
    <text evidence="14">The sequence shown here is derived from an EMBL/GenBank/DDBJ whole genome shotgun (WGS) entry which is preliminary data.</text>
</comment>
<dbReference type="PIRSF" id="PIRSF003167">
    <property type="entry name" value="STHK_NarX/NarQ"/>
    <property type="match status" value="1"/>
</dbReference>
<dbReference type="InterPro" id="IPR003660">
    <property type="entry name" value="HAMP_dom"/>
</dbReference>
<evidence type="ECO:0000313" key="15">
    <source>
        <dbReference type="Proteomes" id="UP000231293"/>
    </source>
</evidence>
<dbReference type="GO" id="GO:0046983">
    <property type="term" value="F:protein dimerization activity"/>
    <property type="evidence" value="ECO:0007669"/>
    <property type="project" value="UniProtKB-UniRule"/>
</dbReference>
<dbReference type="SUPFAM" id="SSF158472">
    <property type="entry name" value="HAMP domain-like"/>
    <property type="match status" value="1"/>
</dbReference>
<dbReference type="CDD" id="cd16917">
    <property type="entry name" value="HATPase_UhpB-NarQ-NarX-like"/>
    <property type="match status" value="1"/>
</dbReference>
<evidence type="ECO:0000256" key="9">
    <source>
        <dbReference type="PIRNR" id="PIRNR003167"/>
    </source>
</evidence>
<dbReference type="InterPro" id="IPR050482">
    <property type="entry name" value="Sensor_HK_TwoCompSys"/>
</dbReference>
<keyword evidence="6 9" id="KW-0418">Kinase</keyword>
<dbReference type="PANTHER" id="PTHR24421">
    <property type="entry name" value="NITRATE/NITRITE SENSOR PROTEIN NARX-RELATED"/>
    <property type="match status" value="1"/>
</dbReference>
<evidence type="ECO:0000313" key="14">
    <source>
        <dbReference type="EMBL" id="PIT13797.1"/>
    </source>
</evidence>
<dbReference type="GO" id="GO:0005524">
    <property type="term" value="F:ATP binding"/>
    <property type="evidence" value="ECO:0007669"/>
    <property type="project" value="UniProtKB-UniRule"/>
</dbReference>
<evidence type="ECO:0000256" key="10">
    <source>
        <dbReference type="SAM" id="Coils"/>
    </source>
</evidence>
<dbReference type="InterPro" id="IPR011712">
    <property type="entry name" value="Sig_transdc_His_kin_sub3_dim/P"/>
</dbReference>
<dbReference type="AlphaFoldDB" id="A0A2N9WSG8"/>
<keyword evidence="5 9" id="KW-0547">Nucleotide-binding</keyword>
<comment type="subcellular location">
    <subcellularLocation>
        <location evidence="9">Cell inner membrane</location>
    </subcellularLocation>
    <subcellularLocation>
        <location evidence="2">Membrane</location>
    </subcellularLocation>
</comment>
<feature type="coiled-coil region" evidence="10">
    <location>
        <begin position="422"/>
        <end position="477"/>
    </location>
</feature>
<dbReference type="Proteomes" id="UP000231293">
    <property type="component" value="Unassembled WGS sequence"/>
</dbReference>
<evidence type="ECO:0000256" key="6">
    <source>
        <dbReference type="ARBA" id="ARBA00022777"/>
    </source>
</evidence>
<evidence type="ECO:0000259" key="13">
    <source>
        <dbReference type="PROSITE" id="PS50885"/>
    </source>
</evidence>
<dbReference type="SMART" id="SM00387">
    <property type="entry name" value="HATPase_c"/>
    <property type="match status" value="1"/>
</dbReference>
<dbReference type="SUPFAM" id="SSF55781">
    <property type="entry name" value="GAF domain-like"/>
    <property type="match status" value="1"/>
</dbReference>
<evidence type="ECO:0000256" key="7">
    <source>
        <dbReference type="ARBA" id="ARBA00022840"/>
    </source>
</evidence>
<dbReference type="InterPro" id="IPR016380">
    <property type="entry name" value="Sig_transdc_His_kin_NarX/NarQ"/>
</dbReference>
<feature type="transmembrane region" description="Helical" evidence="11">
    <location>
        <begin position="181"/>
        <end position="202"/>
    </location>
</feature>
<name>A0A2N9WSG8_9NEIS</name>
<keyword evidence="9 11" id="KW-0472">Membrane</keyword>
<evidence type="ECO:0000256" key="4">
    <source>
        <dbReference type="ARBA" id="ARBA00022679"/>
    </source>
</evidence>
<dbReference type="SMART" id="SM00065">
    <property type="entry name" value="GAF"/>
    <property type="match status" value="1"/>
</dbReference>
<dbReference type="InterPro" id="IPR029016">
    <property type="entry name" value="GAF-like_dom_sf"/>
</dbReference>
<accession>A0A2N9WSG8</accession>
<evidence type="ECO:0000259" key="12">
    <source>
        <dbReference type="PROSITE" id="PS50109"/>
    </source>
</evidence>
<keyword evidence="11" id="KW-1133">Transmembrane helix</keyword>
<keyword evidence="4 9" id="KW-0808">Transferase</keyword>
<evidence type="ECO:0000256" key="3">
    <source>
        <dbReference type="ARBA" id="ARBA00022553"/>
    </source>
</evidence>
<keyword evidence="10" id="KW-0175">Coiled coil</keyword>
<keyword evidence="8 9" id="KW-0902">Two-component regulatory system</keyword>
<keyword evidence="9" id="KW-0997">Cell inner membrane</keyword>
<dbReference type="Gene3D" id="1.20.120.960">
    <property type="entry name" value="Histidine kinase NarX, sensor domain"/>
    <property type="match status" value="1"/>
</dbReference>
<dbReference type="Pfam" id="PF13185">
    <property type="entry name" value="GAF_2"/>
    <property type="match status" value="1"/>
</dbReference>
<dbReference type="InterPro" id="IPR036890">
    <property type="entry name" value="HATPase_C_sf"/>
</dbReference>
<dbReference type="InterPro" id="IPR005467">
    <property type="entry name" value="His_kinase_dom"/>
</dbReference>
<dbReference type="PANTHER" id="PTHR24421:SF10">
    <property type="entry name" value="NITRATE_NITRITE SENSOR PROTEIN NARQ"/>
    <property type="match status" value="1"/>
</dbReference>
<evidence type="ECO:0000256" key="5">
    <source>
        <dbReference type="ARBA" id="ARBA00022741"/>
    </source>
</evidence>
<dbReference type="Gene3D" id="3.30.565.10">
    <property type="entry name" value="Histidine kinase-like ATPase, C-terminal domain"/>
    <property type="match status" value="1"/>
</dbReference>
<dbReference type="InterPro" id="IPR042295">
    <property type="entry name" value="NarX-like_N_sf"/>
</dbReference>
<dbReference type="SUPFAM" id="SSF55874">
    <property type="entry name" value="ATPase domain of HSP90 chaperone/DNA topoisomerase II/histidine kinase"/>
    <property type="match status" value="1"/>
</dbReference>
<dbReference type="PROSITE" id="PS50109">
    <property type="entry name" value="HIS_KIN"/>
    <property type="match status" value="1"/>
</dbReference>
<dbReference type="PROSITE" id="PS50885">
    <property type="entry name" value="HAMP"/>
    <property type="match status" value="1"/>
</dbReference>
<feature type="domain" description="Histidine kinase" evidence="12">
    <location>
        <begin position="448"/>
        <end position="643"/>
    </location>
</feature>
<evidence type="ECO:0000256" key="2">
    <source>
        <dbReference type="ARBA" id="ARBA00004370"/>
    </source>
</evidence>
<feature type="transmembrane region" description="Helical" evidence="11">
    <location>
        <begin position="26"/>
        <end position="47"/>
    </location>
</feature>
<comment type="catalytic activity">
    <reaction evidence="1 9">
        <text>ATP + protein L-histidine = ADP + protein N-phospho-L-histidine.</text>
        <dbReference type="EC" id="2.7.13.3"/>
    </reaction>
</comment>
<evidence type="ECO:0000256" key="1">
    <source>
        <dbReference type="ARBA" id="ARBA00000085"/>
    </source>
</evidence>
<dbReference type="GO" id="GO:0005886">
    <property type="term" value="C:plasma membrane"/>
    <property type="evidence" value="ECO:0007669"/>
    <property type="project" value="UniProtKB-SubCell"/>
</dbReference>
<dbReference type="Gene3D" id="6.10.340.10">
    <property type="match status" value="1"/>
</dbReference>
<dbReference type="GO" id="GO:0000155">
    <property type="term" value="F:phosphorelay sensor kinase activity"/>
    <property type="evidence" value="ECO:0007669"/>
    <property type="project" value="UniProtKB-UniRule"/>
</dbReference>
<dbReference type="EC" id="2.7.13.3" evidence="9"/>
<dbReference type="Pfam" id="PF02518">
    <property type="entry name" value="HATPase_c"/>
    <property type="match status" value="1"/>
</dbReference>
<dbReference type="SMART" id="SM00304">
    <property type="entry name" value="HAMP"/>
    <property type="match status" value="1"/>
</dbReference>
<dbReference type="Gene3D" id="3.30.450.40">
    <property type="match status" value="1"/>
</dbReference>